<dbReference type="PANTHER" id="PTHR30086">
    <property type="entry name" value="ARGININE EXPORTER PROTEIN ARGO"/>
    <property type="match status" value="1"/>
</dbReference>
<evidence type="ECO:0000256" key="6">
    <source>
        <dbReference type="SAM" id="Phobius"/>
    </source>
</evidence>
<accession>A0A255GQH1</accession>
<organism evidence="7 8">
    <name type="scientific">Enemella evansiae</name>
    <dbReference type="NCBI Taxonomy" id="2016499"/>
    <lineage>
        <taxon>Bacteria</taxon>
        <taxon>Bacillati</taxon>
        <taxon>Actinomycetota</taxon>
        <taxon>Actinomycetes</taxon>
        <taxon>Propionibacteriales</taxon>
        <taxon>Propionibacteriaceae</taxon>
        <taxon>Enemella</taxon>
    </lineage>
</organism>
<feature type="transmembrane region" description="Helical" evidence="6">
    <location>
        <begin position="144"/>
        <end position="169"/>
    </location>
</feature>
<keyword evidence="4 6" id="KW-1133">Transmembrane helix</keyword>
<gene>
    <name evidence="7" type="ORF">CGZ94_02860</name>
</gene>
<evidence type="ECO:0000256" key="1">
    <source>
        <dbReference type="ARBA" id="ARBA00004651"/>
    </source>
</evidence>
<evidence type="ECO:0000256" key="5">
    <source>
        <dbReference type="ARBA" id="ARBA00023136"/>
    </source>
</evidence>
<dbReference type="EMBL" id="NMVO01000001">
    <property type="protein sequence ID" value="OYO17831.1"/>
    <property type="molecule type" value="Genomic_DNA"/>
</dbReference>
<dbReference type="PIRSF" id="PIRSF006324">
    <property type="entry name" value="LeuE"/>
    <property type="match status" value="1"/>
</dbReference>
<comment type="caution">
    <text evidence="7">The sequence shown here is derived from an EMBL/GenBank/DDBJ whole genome shotgun (WGS) entry which is preliminary data.</text>
</comment>
<keyword evidence="3 6" id="KW-0812">Transmembrane</keyword>
<dbReference type="AlphaFoldDB" id="A0A255GQH1"/>
<feature type="transmembrane region" description="Helical" evidence="6">
    <location>
        <begin position="117"/>
        <end position="138"/>
    </location>
</feature>
<reference evidence="7 8" key="1">
    <citation type="submission" date="2017-07" db="EMBL/GenBank/DDBJ databases">
        <title>Draft whole genome sequences of clinical Proprionibacteriaceae strains.</title>
        <authorList>
            <person name="Bernier A.-M."/>
            <person name="Bernard K."/>
            <person name="Domingo M.-C."/>
        </authorList>
    </citation>
    <scope>NUCLEOTIDE SEQUENCE [LARGE SCALE GENOMIC DNA]</scope>
    <source>
        <strain evidence="7 8">NML 030167</strain>
    </source>
</reference>
<keyword evidence="8" id="KW-1185">Reference proteome</keyword>
<evidence type="ECO:0000256" key="3">
    <source>
        <dbReference type="ARBA" id="ARBA00022692"/>
    </source>
</evidence>
<keyword evidence="2" id="KW-1003">Cell membrane</keyword>
<name>A0A255GQH1_9ACTN</name>
<feature type="transmembrane region" description="Helical" evidence="6">
    <location>
        <begin position="38"/>
        <end position="63"/>
    </location>
</feature>
<evidence type="ECO:0000256" key="2">
    <source>
        <dbReference type="ARBA" id="ARBA00022475"/>
    </source>
</evidence>
<protein>
    <submittedName>
        <fullName evidence="7">Lysine transporter LysE</fullName>
    </submittedName>
</protein>
<evidence type="ECO:0000313" key="8">
    <source>
        <dbReference type="Proteomes" id="UP000215896"/>
    </source>
</evidence>
<feature type="transmembrane region" description="Helical" evidence="6">
    <location>
        <begin position="69"/>
        <end position="86"/>
    </location>
</feature>
<dbReference type="Proteomes" id="UP000215896">
    <property type="component" value="Unassembled WGS sequence"/>
</dbReference>
<dbReference type="GO" id="GO:0015171">
    <property type="term" value="F:amino acid transmembrane transporter activity"/>
    <property type="evidence" value="ECO:0007669"/>
    <property type="project" value="TreeGrafter"/>
</dbReference>
<sequence>MAATWTFLAVIIGIVLMPGADFMLTLRNALLAGRRAGFATVAGVGVAGISQAVLTSIGVGALIVRVQPLFLAIKWLGLAYLLWLACQALRSAWRGEYADAPAESTPRRARRGFIQGFLCNATNPKIFLFFLALLPQFVAPDAPLVSWLGHALALPVLGSLWLAAVVLAAERLRSVLLRPRVRRGFDLACGGMLAALGVRLATEN</sequence>
<dbReference type="Pfam" id="PF01810">
    <property type="entry name" value="LysE"/>
    <property type="match status" value="1"/>
</dbReference>
<dbReference type="InterPro" id="IPR001123">
    <property type="entry name" value="LeuE-type"/>
</dbReference>
<feature type="transmembrane region" description="Helical" evidence="6">
    <location>
        <begin position="6"/>
        <end position="26"/>
    </location>
</feature>
<keyword evidence="5 6" id="KW-0472">Membrane</keyword>
<comment type="subcellular location">
    <subcellularLocation>
        <location evidence="1">Cell membrane</location>
        <topology evidence="1">Multi-pass membrane protein</topology>
    </subcellularLocation>
</comment>
<dbReference type="OrthoDB" id="3175972at2"/>
<dbReference type="PANTHER" id="PTHR30086:SF20">
    <property type="entry name" value="ARGININE EXPORTER PROTEIN ARGO-RELATED"/>
    <property type="match status" value="1"/>
</dbReference>
<evidence type="ECO:0000313" key="7">
    <source>
        <dbReference type="EMBL" id="OYO17831.1"/>
    </source>
</evidence>
<proteinExistence type="predicted"/>
<dbReference type="GO" id="GO:0005886">
    <property type="term" value="C:plasma membrane"/>
    <property type="evidence" value="ECO:0007669"/>
    <property type="project" value="UniProtKB-SubCell"/>
</dbReference>
<evidence type="ECO:0000256" key="4">
    <source>
        <dbReference type="ARBA" id="ARBA00022989"/>
    </source>
</evidence>
<dbReference type="RefSeq" id="WP_094404578.1">
    <property type="nucleotide sequence ID" value="NZ_NMVO01000001.1"/>
</dbReference>